<evidence type="ECO:0000313" key="6">
    <source>
        <dbReference type="Proteomes" id="UP001558652"/>
    </source>
</evidence>
<keyword evidence="1" id="KW-0547">Nucleotide-binding</keyword>
<keyword evidence="1" id="KW-0378">Hydrolase</keyword>
<dbReference type="AlphaFoldDB" id="A0ABD0YWS4"/>
<evidence type="ECO:0000313" key="5">
    <source>
        <dbReference type="EMBL" id="KAL1131032.1"/>
    </source>
</evidence>
<dbReference type="Gene3D" id="1.25.10.10">
    <property type="entry name" value="Leucine-rich Repeat Variant"/>
    <property type="match status" value="1"/>
</dbReference>
<keyword evidence="2" id="KW-0238">DNA-binding</keyword>
<keyword evidence="6" id="KW-1185">Reference proteome</keyword>
<accession>A0ABD0YWS4</accession>
<feature type="region of interest" description="Disordered" evidence="3">
    <location>
        <begin position="198"/>
        <end position="245"/>
    </location>
</feature>
<feature type="non-terminal residue" evidence="5">
    <location>
        <position position="1"/>
    </location>
</feature>
<keyword evidence="1" id="KW-0067">ATP-binding</keyword>
<comment type="caution">
    <text evidence="5">The sequence shown here is derived from an EMBL/GenBank/DDBJ whole genome shotgun (WGS) entry which is preliminary data.</text>
</comment>
<sequence length="934" mass="103786">RLDRLFLLLENGSSAVTRRAAANQLGEVQRLHPHELHNLLANVTTHLQSVVWDTRIAAGIAVEAILKNVPQWKPIGQTTCKIGPDEWHCQNNWLSCDSFNLQTILSDSAHLMGSDGKEYDTQNDASRNDSEKLAKQCELVNSKLGLDKTAQLGFDPSNLYTPDDFQIEIKIEPQNKKQMNVGDVVGLSCREANRARRKARQAILKQRSRDKGSVGPSNQSVDDEDEPDRKKIKLDNTPPENVAVPDNTGCWSPDAVHWPLDWFCSQLLTSIFSPLWEVRHGAGTALRHLLKTHGCSGGKSTNIPEEKMEVSHQSWLEDIALRLVCVLTLDRFGDFVCDQVVAPVRETCAQALGSVVILMQPDRIIKVLNVLLQLLKQEDWETRHGGLLGVKYMFAVRQDLLGQLLPISFDSLHKALSDPVDDVGAVAGGALATAVDLMVLKHPDSGLAVLKTLCALIPEQDDLTPAANTFVPLLSQLLLKPEISSKIEADETIGQLVKRLWSLLQHNNSSVRRAALETLSVIPNQQGLTTWGSLLQPTLRHIFQRGLIEPLPTISATVEEVWSNIIHNSDLADVLVAACPFMTGWLCLAMQPTKLPFDPSLLIQATPLTKLQDCGSKRGSNLLDCNTINCDIKQYIGGTETIAQETREENALHARCMATRMLGVLSTFIVQPSPAITYTSEMESPIDCYVKVLLVYLSSKSALQRLVVGLVVAEWAKRCPPNPPPSALVNRILQCVSEIVYYDEIAVCYTRLLQDTKDFIALLKHYKLPTEDFNSQNVLTLDQMEKICGESVAHTLYKAKLRPKIAETLQERRKIIHASIVATLTDQNMLSVMTQAALSGAIVMLGNLPENLHPIVKPLMDSIKYEENEELQALAAHHLTKLVEMCVNRTPCPNNKIITNLCTYLRCDPEFTPKIPVISIKVLRFLNMFTNAFI</sequence>
<dbReference type="SUPFAM" id="SSF48371">
    <property type="entry name" value="ARM repeat"/>
    <property type="match status" value="1"/>
</dbReference>
<proteinExistence type="predicted"/>
<dbReference type="InterPro" id="IPR044972">
    <property type="entry name" value="Mot1"/>
</dbReference>
<protein>
    <recommendedName>
        <fullName evidence="4">Mot1 central domain-containing protein</fullName>
    </recommendedName>
</protein>
<gene>
    <name evidence="5" type="ORF">AAG570_012269</name>
</gene>
<keyword evidence="1" id="KW-0347">Helicase</keyword>
<name>A0ABD0YWS4_9HEMI</name>
<dbReference type="InterPro" id="IPR022707">
    <property type="entry name" value="Mot1_central_dom"/>
</dbReference>
<evidence type="ECO:0000256" key="1">
    <source>
        <dbReference type="ARBA" id="ARBA00022806"/>
    </source>
</evidence>
<dbReference type="EMBL" id="JBFDAA010000007">
    <property type="protein sequence ID" value="KAL1131032.1"/>
    <property type="molecule type" value="Genomic_DNA"/>
</dbReference>
<feature type="domain" description="Mot1 central" evidence="4">
    <location>
        <begin position="561"/>
        <end position="916"/>
    </location>
</feature>
<dbReference type="PANTHER" id="PTHR36498:SF1">
    <property type="entry name" value="TATA-BINDING PROTEIN-ASSOCIATED FACTOR 172"/>
    <property type="match status" value="1"/>
</dbReference>
<evidence type="ECO:0000259" key="4">
    <source>
        <dbReference type="Pfam" id="PF12054"/>
    </source>
</evidence>
<dbReference type="GO" id="GO:0003677">
    <property type="term" value="F:DNA binding"/>
    <property type="evidence" value="ECO:0007669"/>
    <property type="project" value="UniProtKB-KW"/>
</dbReference>
<evidence type="ECO:0000256" key="2">
    <source>
        <dbReference type="ARBA" id="ARBA00023125"/>
    </source>
</evidence>
<organism evidence="5 6">
    <name type="scientific">Ranatra chinensis</name>
    <dbReference type="NCBI Taxonomy" id="642074"/>
    <lineage>
        <taxon>Eukaryota</taxon>
        <taxon>Metazoa</taxon>
        <taxon>Ecdysozoa</taxon>
        <taxon>Arthropoda</taxon>
        <taxon>Hexapoda</taxon>
        <taxon>Insecta</taxon>
        <taxon>Pterygota</taxon>
        <taxon>Neoptera</taxon>
        <taxon>Paraneoptera</taxon>
        <taxon>Hemiptera</taxon>
        <taxon>Heteroptera</taxon>
        <taxon>Panheteroptera</taxon>
        <taxon>Nepomorpha</taxon>
        <taxon>Nepidae</taxon>
        <taxon>Ranatrinae</taxon>
        <taxon>Ranatra</taxon>
    </lineage>
</organism>
<reference evidence="5 6" key="1">
    <citation type="submission" date="2024-07" db="EMBL/GenBank/DDBJ databases">
        <title>Chromosome-level genome assembly of the water stick insect Ranatra chinensis (Heteroptera: Nepidae).</title>
        <authorList>
            <person name="Liu X."/>
        </authorList>
    </citation>
    <scope>NUCLEOTIDE SEQUENCE [LARGE SCALE GENOMIC DNA]</scope>
    <source>
        <strain evidence="5">Cailab_2021Rc</strain>
        <tissue evidence="5">Muscle</tissue>
    </source>
</reference>
<dbReference type="InterPro" id="IPR011989">
    <property type="entry name" value="ARM-like"/>
</dbReference>
<dbReference type="GO" id="GO:0004386">
    <property type="term" value="F:helicase activity"/>
    <property type="evidence" value="ECO:0007669"/>
    <property type="project" value="UniProtKB-KW"/>
</dbReference>
<dbReference type="Pfam" id="PF12054">
    <property type="entry name" value="DUF3535"/>
    <property type="match status" value="1"/>
</dbReference>
<dbReference type="InterPro" id="IPR016024">
    <property type="entry name" value="ARM-type_fold"/>
</dbReference>
<dbReference type="Proteomes" id="UP001558652">
    <property type="component" value="Unassembled WGS sequence"/>
</dbReference>
<dbReference type="PANTHER" id="PTHR36498">
    <property type="entry name" value="TATA-BINDING PROTEIN-ASSOCIATED FACTOR 172"/>
    <property type="match status" value="1"/>
</dbReference>
<evidence type="ECO:0000256" key="3">
    <source>
        <dbReference type="SAM" id="MobiDB-lite"/>
    </source>
</evidence>